<comment type="caution">
    <text evidence="1">The sequence shown here is derived from an EMBL/GenBank/DDBJ whole genome shotgun (WGS) entry which is preliminary data.</text>
</comment>
<accession>A0A848NT47</accession>
<reference evidence="1 2" key="1">
    <citation type="submission" date="2020-04" db="EMBL/GenBank/DDBJ databases">
        <title>Ralstonia insidiosa genome sequencing and assembly.</title>
        <authorList>
            <person name="Martins R.C.R."/>
            <person name="Perdigao-Neto L.V."/>
            <person name="Levin A.S.S."/>
            <person name="Costa S.F."/>
        </authorList>
    </citation>
    <scope>NUCLEOTIDE SEQUENCE [LARGE SCALE GENOMIC DNA]</scope>
    <source>
        <strain evidence="1 2">5047</strain>
    </source>
</reference>
<gene>
    <name evidence="1" type="ORF">HGR00_10180</name>
</gene>
<sequence>MIILHNAKPAEGMSLRGLFQLTGVSMAVRIELNADEVWAVRDALCDVVKQQEEFIALLVDVLGDVPASFSQRRERALALLARLDLLPR</sequence>
<dbReference type="AlphaFoldDB" id="A0A848NT47"/>
<dbReference type="EMBL" id="JABBZM010000008">
    <property type="protein sequence ID" value="NMV38272.1"/>
    <property type="molecule type" value="Genomic_DNA"/>
</dbReference>
<name>A0A848NT47_9RALS</name>
<proteinExistence type="predicted"/>
<dbReference type="RefSeq" id="WP_169340062.1">
    <property type="nucleotide sequence ID" value="NZ_JABBZM010000008.1"/>
</dbReference>
<evidence type="ECO:0000313" key="1">
    <source>
        <dbReference type="EMBL" id="NMV38272.1"/>
    </source>
</evidence>
<organism evidence="1 2">
    <name type="scientific">Ralstonia insidiosa</name>
    <dbReference type="NCBI Taxonomy" id="190721"/>
    <lineage>
        <taxon>Bacteria</taxon>
        <taxon>Pseudomonadati</taxon>
        <taxon>Pseudomonadota</taxon>
        <taxon>Betaproteobacteria</taxon>
        <taxon>Burkholderiales</taxon>
        <taxon>Burkholderiaceae</taxon>
        <taxon>Ralstonia</taxon>
    </lineage>
</organism>
<protein>
    <submittedName>
        <fullName evidence="1">Uncharacterized protein</fullName>
    </submittedName>
</protein>
<dbReference type="Proteomes" id="UP000575469">
    <property type="component" value="Unassembled WGS sequence"/>
</dbReference>
<evidence type="ECO:0000313" key="2">
    <source>
        <dbReference type="Proteomes" id="UP000575469"/>
    </source>
</evidence>